<organism evidence="1">
    <name type="scientific">Brassica napus</name>
    <name type="common">Rape</name>
    <dbReference type="NCBI Taxonomy" id="3708"/>
    <lineage>
        <taxon>Eukaryota</taxon>
        <taxon>Viridiplantae</taxon>
        <taxon>Streptophyta</taxon>
        <taxon>Embryophyta</taxon>
        <taxon>Tracheophyta</taxon>
        <taxon>Spermatophyta</taxon>
        <taxon>Magnoliopsida</taxon>
        <taxon>eudicotyledons</taxon>
        <taxon>Gunneridae</taxon>
        <taxon>Pentapetalae</taxon>
        <taxon>rosids</taxon>
        <taxon>malvids</taxon>
        <taxon>Brassicales</taxon>
        <taxon>Brassicaceae</taxon>
        <taxon>Brassiceae</taxon>
        <taxon>Brassica</taxon>
    </lineage>
</organism>
<dbReference type="Proteomes" id="UP001295469">
    <property type="component" value="Chromosome C04"/>
</dbReference>
<accession>A0A816JMT7</accession>
<dbReference type="AlphaFoldDB" id="A0A816JMT7"/>
<dbReference type="EMBL" id="HG994368">
    <property type="protein sequence ID" value="CAF1848811.1"/>
    <property type="molecule type" value="Genomic_DNA"/>
</dbReference>
<gene>
    <name evidence="1" type="ORF">DARMORV10_C04P34600.1</name>
</gene>
<protein>
    <submittedName>
        <fullName evidence="1">(rape) hypothetical protein</fullName>
    </submittedName>
</protein>
<proteinExistence type="predicted"/>
<sequence length="74" mass="8370">MGLNCIRYVSKACISLYFSGPFAAFDKKMPTKNEKSFSFFGYSCVDHKMDCLITRQRTNVTLDLSQKPGKCTIS</sequence>
<evidence type="ECO:0000313" key="1">
    <source>
        <dbReference type="EMBL" id="CAF1848811.1"/>
    </source>
</evidence>
<reference evidence="1" key="1">
    <citation type="submission" date="2021-01" db="EMBL/GenBank/DDBJ databases">
        <authorList>
            <consortium name="Genoscope - CEA"/>
            <person name="William W."/>
        </authorList>
    </citation>
    <scope>NUCLEOTIDE SEQUENCE</scope>
</reference>
<name>A0A816JMT7_BRANA</name>